<evidence type="ECO:0000313" key="1">
    <source>
        <dbReference type="EMBL" id="GEC17224.1"/>
    </source>
</evidence>
<dbReference type="RefSeq" id="WP_141384977.1">
    <property type="nucleotide sequence ID" value="NZ_BJNF01000096.1"/>
</dbReference>
<dbReference type="AlphaFoldDB" id="A0A4Y3WEC1"/>
<gene>
    <name evidence="1" type="ORF">NWI01_31160</name>
</gene>
<dbReference type="Proteomes" id="UP000318825">
    <property type="component" value="Unassembled WGS sequence"/>
</dbReference>
<sequence>MILIGIDDTDNLESHGTGYISRQLGALISASGIARVHEITRHQLLFDRRIPYTSHNSSLCLRVEILSGDTSALTDMCRSYLLEHSAEGSDAGLCIATSSGVGLVVEDFGFKAKKEILTQDHARDLARREGLFLEGLTGDHGGVIGALAAVGLRKSGRDGRIAWRPGLRETRGIVTAAHLLSHSGIDAIYEVHSGEPVDASDRISVNPWPRGVMIDGRAVLLVEPTGNPNEQCQWQLAPKDILRQY</sequence>
<evidence type="ECO:0000313" key="2">
    <source>
        <dbReference type="Proteomes" id="UP000318825"/>
    </source>
</evidence>
<dbReference type="OrthoDB" id="270233at2"/>
<proteinExistence type="predicted"/>
<dbReference type="PANTHER" id="PTHR40705:SF2">
    <property type="entry name" value="DUF1743 DOMAIN-CONTAINING PROTEIN"/>
    <property type="match status" value="1"/>
</dbReference>
<comment type="caution">
    <text evidence="1">The sequence shown here is derived from an EMBL/GenBank/DDBJ whole genome shotgun (WGS) entry which is preliminary data.</text>
</comment>
<dbReference type="Gene3D" id="3.30.70.2200">
    <property type="match status" value="1"/>
</dbReference>
<accession>A0A4Y3WEC1</accession>
<name>A0A4Y3WEC1_NITWI</name>
<evidence type="ECO:0008006" key="3">
    <source>
        <dbReference type="Google" id="ProtNLM"/>
    </source>
</evidence>
<reference evidence="1 2" key="1">
    <citation type="submission" date="2019-06" db="EMBL/GenBank/DDBJ databases">
        <title>Whole genome shotgun sequence of Nitrobacter winogradskyi NBRC 14297.</title>
        <authorList>
            <person name="Hosoyama A."/>
            <person name="Uohara A."/>
            <person name="Ohji S."/>
            <person name="Ichikawa N."/>
        </authorList>
    </citation>
    <scope>NUCLEOTIDE SEQUENCE [LARGE SCALE GENOMIC DNA]</scope>
    <source>
        <strain evidence="1 2">NBRC 14297</strain>
    </source>
</reference>
<protein>
    <recommendedName>
        <fullName evidence="3">tRNA(Ile2) 2-agmatinylcytidine synthetase</fullName>
    </recommendedName>
</protein>
<organism evidence="1 2">
    <name type="scientific">Nitrobacter winogradskyi</name>
    <name type="common">Nitrobacter agilis</name>
    <dbReference type="NCBI Taxonomy" id="913"/>
    <lineage>
        <taxon>Bacteria</taxon>
        <taxon>Pseudomonadati</taxon>
        <taxon>Pseudomonadota</taxon>
        <taxon>Alphaproteobacteria</taxon>
        <taxon>Hyphomicrobiales</taxon>
        <taxon>Nitrobacteraceae</taxon>
        <taxon>Nitrobacter</taxon>
    </lineage>
</organism>
<dbReference type="EMBL" id="BJNF01000096">
    <property type="protein sequence ID" value="GEC17224.1"/>
    <property type="molecule type" value="Genomic_DNA"/>
</dbReference>
<dbReference type="PANTHER" id="PTHR40705">
    <property type="entry name" value="TRNA(ILE2) 2-AGMATINYLCYTIDINE SYNTHETASE TIAS"/>
    <property type="match status" value="1"/>
</dbReference>